<proteinExistence type="predicted"/>
<dbReference type="InterPro" id="IPR002881">
    <property type="entry name" value="DUF58"/>
</dbReference>
<feature type="non-terminal residue" evidence="2">
    <location>
        <position position="1"/>
    </location>
</feature>
<dbReference type="EMBL" id="BARW01004891">
    <property type="protein sequence ID" value="GAI67650.1"/>
    <property type="molecule type" value="Genomic_DNA"/>
</dbReference>
<protein>
    <recommendedName>
        <fullName evidence="1">DUF58 domain-containing protein</fullName>
    </recommendedName>
</protein>
<gene>
    <name evidence="2" type="ORF">S12H4_11082</name>
</gene>
<comment type="caution">
    <text evidence="2">The sequence shown here is derived from an EMBL/GenBank/DDBJ whole genome shotgun (WGS) entry which is preliminary data.</text>
</comment>
<feature type="non-terminal residue" evidence="2">
    <location>
        <position position="264"/>
    </location>
</feature>
<dbReference type="PANTHER" id="PTHR33608">
    <property type="entry name" value="BLL2464 PROTEIN"/>
    <property type="match status" value="1"/>
</dbReference>
<accession>X1RWT8</accession>
<organism evidence="2">
    <name type="scientific">marine sediment metagenome</name>
    <dbReference type="NCBI Taxonomy" id="412755"/>
    <lineage>
        <taxon>unclassified sequences</taxon>
        <taxon>metagenomes</taxon>
        <taxon>ecological metagenomes</taxon>
    </lineage>
</organism>
<evidence type="ECO:0000259" key="1">
    <source>
        <dbReference type="Pfam" id="PF01882"/>
    </source>
</evidence>
<feature type="domain" description="DUF58" evidence="1">
    <location>
        <begin position="6"/>
        <end position="161"/>
    </location>
</feature>
<sequence>ASASMTLGEPSKELFIKKLTAALGYVSLVNNNRVTISFFADGIKGQLANMRGRNYLHKMAEYLLTTDCEGLSHFDNACRQLAAGRIGSGVMIVLSDFLFKEGYDSGLRRLIGRQYDLYAIQVLSAQELSPRFTGDLKLLDIEDADAAEITVSSALLKYYKRNLTAYCNELKDFCRHRGAVYVLANSADSSTTLPAVTSRTESFLGGDKMAHAASSQGKESGWDPASREPCNCLTSSIPASACDKEKFTATLPGWAVSEPLSVFR</sequence>
<dbReference type="AlphaFoldDB" id="X1RWT8"/>
<dbReference type="Pfam" id="PF01882">
    <property type="entry name" value="DUF58"/>
    <property type="match status" value="1"/>
</dbReference>
<dbReference type="PANTHER" id="PTHR33608:SF7">
    <property type="entry name" value="DUF58 DOMAIN-CONTAINING PROTEIN"/>
    <property type="match status" value="1"/>
</dbReference>
<reference evidence="2" key="1">
    <citation type="journal article" date="2014" name="Front. Microbiol.">
        <title>High frequency of phylogenetically diverse reductive dehalogenase-homologous genes in deep subseafloor sedimentary metagenomes.</title>
        <authorList>
            <person name="Kawai M."/>
            <person name="Futagami T."/>
            <person name="Toyoda A."/>
            <person name="Takaki Y."/>
            <person name="Nishi S."/>
            <person name="Hori S."/>
            <person name="Arai W."/>
            <person name="Tsubouchi T."/>
            <person name="Morono Y."/>
            <person name="Uchiyama I."/>
            <person name="Ito T."/>
            <person name="Fujiyama A."/>
            <person name="Inagaki F."/>
            <person name="Takami H."/>
        </authorList>
    </citation>
    <scope>NUCLEOTIDE SEQUENCE</scope>
    <source>
        <strain evidence="2">Expedition CK06-06</strain>
    </source>
</reference>
<name>X1RWT8_9ZZZZ</name>
<evidence type="ECO:0000313" key="2">
    <source>
        <dbReference type="EMBL" id="GAI67650.1"/>
    </source>
</evidence>